<dbReference type="InterPro" id="IPR003615">
    <property type="entry name" value="HNH_nuc"/>
</dbReference>
<dbReference type="PANTHER" id="PTHR33877:SF2">
    <property type="entry name" value="OS07G0170200 PROTEIN"/>
    <property type="match status" value="1"/>
</dbReference>
<comment type="caution">
    <text evidence="2">The sequence shown here is derived from an EMBL/GenBank/DDBJ whole genome shotgun (WGS) entry which is preliminary data.</text>
</comment>
<dbReference type="Proteomes" id="UP001628874">
    <property type="component" value="Unassembled WGS sequence"/>
</dbReference>
<name>A0ABW8WZM5_9CYAN</name>
<dbReference type="Gene3D" id="1.10.30.50">
    <property type="match status" value="1"/>
</dbReference>
<accession>A0ABW8WZM5</accession>
<evidence type="ECO:0000313" key="3">
    <source>
        <dbReference type="Proteomes" id="UP001628874"/>
    </source>
</evidence>
<evidence type="ECO:0000313" key="2">
    <source>
        <dbReference type="EMBL" id="MFL9466452.1"/>
    </source>
</evidence>
<dbReference type="Pfam" id="PF01844">
    <property type="entry name" value="HNH"/>
    <property type="match status" value="1"/>
</dbReference>
<gene>
    <name evidence="2" type="primary">iscB</name>
    <name evidence="2" type="ORF">AB0759_38335</name>
</gene>
<keyword evidence="2" id="KW-0540">Nuclease</keyword>
<dbReference type="NCBIfam" id="NF040563">
    <property type="entry name" value="guided_IscB"/>
    <property type="match status" value="1"/>
</dbReference>
<organism evidence="2 3">
    <name type="scientific">Scytonema tolypothrichoides VB-61278_2</name>
    <dbReference type="NCBI Taxonomy" id="3232314"/>
    <lineage>
        <taxon>Bacteria</taxon>
        <taxon>Bacillati</taxon>
        <taxon>Cyanobacteriota</taxon>
        <taxon>Cyanophyceae</taxon>
        <taxon>Nostocales</taxon>
        <taxon>Scytonemataceae</taxon>
        <taxon>Scytonema</taxon>
    </lineage>
</organism>
<dbReference type="GO" id="GO:0004519">
    <property type="term" value="F:endonuclease activity"/>
    <property type="evidence" value="ECO:0007669"/>
    <property type="project" value="UniProtKB-KW"/>
</dbReference>
<dbReference type="EMBL" id="JBFQGM010000024">
    <property type="protein sequence ID" value="MFL9466452.1"/>
    <property type="molecule type" value="Genomic_DNA"/>
</dbReference>
<sequence>MMMTNSVFVLSKNGLILKPTTPARARILQSIGKGKKLKLFPFTLILDKDVDENIEPYLELRIDPGSKFTGISLVDLNKNEVIWAMELEHRGARIKMELIKRAATRRSRRSRRLRYRQKRFDRKKPDGWLAPSLRHRLLTTQTWIKRLLRLAPIKSIAIESVKFDFQKMETPDIEGIEYQQGTLFGYTLREALLEHWGRECVYCGKTDVPLQIEHIHARTKGGSDRFSNLTLSCEKCNQKKGNKPVEQFLKGKPEILQKIKAHQKKSLSDASAVNSTRKAIFEMAQQFGLRVISGDGASTKMIRIKSELPKQHWIDSACVGTDQIVKLRIYQSLRVTCTGHGTRQVQRVNASGFPAIASIKKNPITGKKEVNLVSKNEKYTHARAGDYVICNLLKDRKHIKAGIYRARVKTPTPKGVEVLINGYRIAIDRQYVQLIHCADGYECSFATIDQNLLRFSAIR</sequence>
<dbReference type="InterPro" id="IPR052892">
    <property type="entry name" value="NA-targeting_endonuclease"/>
</dbReference>
<keyword evidence="2" id="KW-0378">Hydrolase</keyword>
<reference evidence="2 3" key="1">
    <citation type="submission" date="2024-07" db="EMBL/GenBank/DDBJ databases">
        <authorList>
            <person name="Tripathy S."/>
        </authorList>
    </citation>
    <scope>NUCLEOTIDE SEQUENCE [LARGE SCALE GENOMIC DNA]</scope>
    <source>
        <strain evidence="2 3">VB-61278_2</strain>
    </source>
</reference>
<dbReference type="CDD" id="cd00085">
    <property type="entry name" value="HNHc"/>
    <property type="match status" value="1"/>
</dbReference>
<keyword evidence="2" id="KW-0255">Endonuclease</keyword>
<keyword evidence="3" id="KW-1185">Reference proteome</keyword>
<dbReference type="SMART" id="SM00507">
    <property type="entry name" value="HNHc"/>
    <property type="match status" value="1"/>
</dbReference>
<proteinExistence type="predicted"/>
<protein>
    <submittedName>
        <fullName evidence="2">RNA-guided endonuclease IscB</fullName>
    </submittedName>
</protein>
<feature type="domain" description="HNH nuclease" evidence="1">
    <location>
        <begin position="187"/>
        <end position="238"/>
    </location>
</feature>
<dbReference type="PANTHER" id="PTHR33877">
    <property type="entry name" value="SLL1193 PROTEIN"/>
    <property type="match status" value="1"/>
</dbReference>
<dbReference type="InterPro" id="IPR002711">
    <property type="entry name" value="HNH"/>
</dbReference>
<dbReference type="Pfam" id="PF14239">
    <property type="entry name" value="RRXRR"/>
    <property type="match status" value="1"/>
</dbReference>
<dbReference type="InterPro" id="IPR047693">
    <property type="entry name" value="RNA-guided_IscB-like"/>
</dbReference>
<dbReference type="InterPro" id="IPR025938">
    <property type="entry name" value="RRXRR_dom"/>
</dbReference>
<evidence type="ECO:0000259" key="1">
    <source>
        <dbReference type="SMART" id="SM00507"/>
    </source>
</evidence>